<evidence type="ECO:0000313" key="4">
    <source>
        <dbReference type="Proteomes" id="UP000078272"/>
    </source>
</evidence>
<evidence type="ECO:0000256" key="1">
    <source>
        <dbReference type="SAM" id="SignalP"/>
    </source>
</evidence>
<dbReference type="Proteomes" id="UP000078272">
    <property type="component" value="Unassembled WGS sequence"/>
</dbReference>
<evidence type="ECO:0000313" key="5">
    <source>
        <dbReference type="Proteomes" id="UP000078529"/>
    </source>
</evidence>
<dbReference type="Proteomes" id="UP000078529">
    <property type="component" value="Unassembled WGS sequence"/>
</dbReference>
<organism evidence="2 4">
    <name type="scientific">Aureimonas ureilytica</name>
    <dbReference type="NCBI Taxonomy" id="401562"/>
    <lineage>
        <taxon>Bacteria</taxon>
        <taxon>Pseudomonadati</taxon>
        <taxon>Pseudomonadota</taxon>
        <taxon>Alphaproteobacteria</taxon>
        <taxon>Hyphomicrobiales</taxon>
        <taxon>Aurantimonadaceae</taxon>
        <taxon>Aureimonas</taxon>
    </lineage>
</organism>
<evidence type="ECO:0000313" key="2">
    <source>
        <dbReference type="EMBL" id="KTQ86968.1"/>
    </source>
</evidence>
<gene>
    <name evidence="2" type="ORF">NS226_17740</name>
    <name evidence="3" type="ORF">NS365_18740</name>
</gene>
<name>A0A175R5I3_9HYPH</name>
<dbReference type="AlphaFoldDB" id="A0A175R5I3"/>
<comment type="caution">
    <text evidence="2">The sequence shown here is derived from an EMBL/GenBank/DDBJ whole genome shotgun (WGS) entry which is preliminary data.</text>
</comment>
<dbReference type="RefSeq" id="WP_058601818.1">
    <property type="nucleotide sequence ID" value="NZ_LDPZ01000046.1"/>
</dbReference>
<feature type="chain" id="PRO_5008504237" evidence="1">
    <location>
        <begin position="24"/>
        <end position="123"/>
    </location>
</feature>
<proteinExistence type="predicted"/>
<dbReference type="EMBL" id="LDQA01000055">
    <property type="protein sequence ID" value="KTR03327.1"/>
    <property type="molecule type" value="Genomic_DNA"/>
</dbReference>
<dbReference type="OrthoDB" id="7908748at2"/>
<accession>A0A175R5I3</accession>
<reference evidence="4 5" key="1">
    <citation type="journal article" date="2016" name="Front. Microbiol.">
        <title>Genomic Resource of Rice Seed Associated Bacteria.</title>
        <authorList>
            <person name="Midha S."/>
            <person name="Bansal K."/>
            <person name="Sharma S."/>
            <person name="Kumar N."/>
            <person name="Patil P.P."/>
            <person name="Chaudhry V."/>
            <person name="Patil P.B."/>
        </authorList>
    </citation>
    <scope>NUCLEOTIDE SEQUENCE [LARGE SCALE GENOMIC DNA]</scope>
    <source>
        <strain evidence="2 4">NS226</strain>
        <strain evidence="3 5">NS365</strain>
    </source>
</reference>
<protein>
    <submittedName>
        <fullName evidence="2">Uncharacterized protein</fullName>
    </submittedName>
</protein>
<keyword evidence="5" id="KW-1185">Reference proteome</keyword>
<sequence length="123" mass="12313">MKTFTFASAAVLSLVALTSVSSAAGLVPGSDFYEEVQADHAANTVIVGSAAAKGAPIATFETRSFGYPAGVSANEGIVPGSRGETHAAEARDINAVAKGVYNHGVTPAASVSQLLVPGSDTDF</sequence>
<feature type="signal peptide" evidence="1">
    <location>
        <begin position="1"/>
        <end position="23"/>
    </location>
</feature>
<dbReference type="PATRIC" id="fig|401562.3.peg.3488"/>
<dbReference type="STRING" id="401562.NS365_18740"/>
<keyword evidence="1" id="KW-0732">Signal</keyword>
<evidence type="ECO:0000313" key="3">
    <source>
        <dbReference type="EMBL" id="KTR03327.1"/>
    </source>
</evidence>
<dbReference type="EMBL" id="LDPZ01000046">
    <property type="protein sequence ID" value="KTQ86968.1"/>
    <property type="molecule type" value="Genomic_DNA"/>
</dbReference>